<dbReference type="InterPro" id="IPR003607">
    <property type="entry name" value="HD/PDEase_dom"/>
</dbReference>
<dbReference type="CDD" id="cd00077">
    <property type="entry name" value="HDc"/>
    <property type="match status" value="1"/>
</dbReference>
<protein>
    <submittedName>
        <fullName evidence="2">HD domain-containing protein</fullName>
    </submittedName>
</protein>
<organism evidence="2 3">
    <name type="scientific">Fulvivirga sedimenti</name>
    <dbReference type="NCBI Taxonomy" id="2879465"/>
    <lineage>
        <taxon>Bacteria</taxon>
        <taxon>Pseudomonadati</taxon>
        <taxon>Bacteroidota</taxon>
        <taxon>Cytophagia</taxon>
        <taxon>Cytophagales</taxon>
        <taxon>Fulvivirgaceae</taxon>
        <taxon>Fulvivirga</taxon>
    </lineage>
</organism>
<dbReference type="EMBL" id="JAIXNE010000001">
    <property type="protein sequence ID" value="MCA6074406.1"/>
    <property type="molecule type" value="Genomic_DNA"/>
</dbReference>
<evidence type="ECO:0000313" key="2">
    <source>
        <dbReference type="EMBL" id="MCA6074406.1"/>
    </source>
</evidence>
<dbReference type="AlphaFoldDB" id="A0A9X1HM48"/>
<feature type="domain" description="HD/PDEase" evidence="1">
    <location>
        <begin position="30"/>
        <end position="144"/>
    </location>
</feature>
<proteinExistence type="predicted"/>
<accession>A0A9X1HM48</accession>
<reference evidence="2" key="1">
    <citation type="submission" date="2021-09" db="EMBL/GenBank/DDBJ databases">
        <title>Fulvivirga sp. isolated from coastal sediment.</title>
        <authorList>
            <person name="Yu H."/>
        </authorList>
    </citation>
    <scope>NUCLEOTIDE SEQUENCE</scope>
    <source>
        <strain evidence="2">1062</strain>
    </source>
</reference>
<sequence length="206" mass="24155">MQQVLINTSPLIHRSKKFAEEFLGSLNDEFSYHNLDHTIQVVNAVEEISRKSQLNPLEFENVIIAAWFHDTGYQVDVNRHEIESARIMREQLNSWDVSEERIRQIEQIILSTQMPQAPKTLPAKILCDADLYHLADPEFLKKSESLRKEINLTCNKKINQKEWTRMTCEFIDSHCYFTEYGRKVLAPRKEIILSRIKNKLRRLAGG</sequence>
<evidence type="ECO:0000313" key="3">
    <source>
        <dbReference type="Proteomes" id="UP001139409"/>
    </source>
</evidence>
<dbReference type="Pfam" id="PF01966">
    <property type="entry name" value="HD"/>
    <property type="match status" value="1"/>
</dbReference>
<dbReference type="Proteomes" id="UP001139409">
    <property type="component" value="Unassembled WGS sequence"/>
</dbReference>
<dbReference type="InterPro" id="IPR006674">
    <property type="entry name" value="HD_domain"/>
</dbReference>
<dbReference type="SMART" id="SM00471">
    <property type="entry name" value="HDc"/>
    <property type="match status" value="1"/>
</dbReference>
<dbReference type="SUPFAM" id="SSF109604">
    <property type="entry name" value="HD-domain/PDEase-like"/>
    <property type="match status" value="1"/>
</dbReference>
<name>A0A9X1HM48_9BACT</name>
<dbReference type="Gene3D" id="1.10.3210.10">
    <property type="entry name" value="Hypothetical protein af1432"/>
    <property type="match status" value="1"/>
</dbReference>
<dbReference type="RefSeq" id="WP_225697500.1">
    <property type="nucleotide sequence ID" value="NZ_JAIXNE010000001.1"/>
</dbReference>
<keyword evidence="3" id="KW-1185">Reference proteome</keyword>
<gene>
    <name evidence="2" type="ORF">LDX50_05975</name>
</gene>
<evidence type="ECO:0000259" key="1">
    <source>
        <dbReference type="SMART" id="SM00471"/>
    </source>
</evidence>
<comment type="caution">
    <text evidence="2">The sequence shown here is derived from an EMBL/GenBank/DDBJ whole genome shotgun (WGS) entry which is preliminary data.</text>
</comment>